<dbReference type="Proteomes" id="UP000199029">
    <property type="component" value="Unassembled WGS sequence"/>
</dbReference>
<sequence>MQTHSLFRRFVSLLLATLVLIASVGLTVQRQTCRMSGSSQVAVSVTGQAALSGCAATDASVSVVAEDDDCCDFSTHLHKVPMPAHALAGKVLLPAPLLAVWEPATGWLPQAPAVAVQFGTCSWFAADSSPPLAGRALLAFCCKLVV</sequence>
<name>A0A1I5UWT5_HYMAR</name>
<keyword evidence="2" id="KW-1185">Reference proteome</keyword>
<protein>
    <submittedName>
        <fullName evidence="1">Uncharacterized protein</fullName>
    </submittedName>
</protein>
<evidence type="ECO:0000313" key="1">
    <source>
        <dbReference type="EMBL" id="SFP99662.1"/>
    </source>
</evidence>
<gene>
    <name evidence="1" type="ORF">SAMN04515668_1103</name>
</gene>
<dbReference type="InterPro" id="IPR058060">
    <property type="entry name" value="HYC_CC_PP"/>
</dbReference>
<dbReference type="NCBIfam" id="NF047658">
    <property type="entry name" value="HYC_CC_PP"/>
    <property type="match status" value="1"/>
</dbReference>
<dbReference type="EMBL" id="FOXS01000001">
    <property type="protein sequence ID" value="SFP99662.1"/>
    <property type="molecule type" value="Genomic_DNA"/>
</dbReference>
<reference evidence="2" key="1">
    <citation type="submission" date="2016-10" db="EMBL/GenBank/DDBJ databases">
        <authorList>
            <person name="Varghese N."/>
            <person name="Submissions S."/>
        </authorList>
    </citation>
    <scope>NUCLEOTIDE SEQUENCE [LARGE SCALE GENOMIC DNA]</scope>
    <source>
        <strain evidence="2">OR362-8,ATCC BAA-1266,JCM 13504</strain>
    </source>
</reference>
<evidence type="ECO:0000313" key="2">
    <source>
        <dbReference type="Proteomes" id="UP000199029"/>
    </source>
</evidence>
<dbReference type="RefSeq" id="WP_092669762.1">
    <property type="nucleotide sequence ID" value="NZ_FOXS01000001.1"/>
</dbReference>
<dbReference type="AlphaFoldDB" id="A0A1I5UWT5"/>
<dbReference type="OrthoDB" id="885235at2"/>
<organism evidence="1 2">
    <name type="scientific">Hymenobacter arizonensis</name>
    <name type="common">Siccationidurans arizonensis</name>
    <dbReference type="NCBI Taxonomy" id="1227077"/>
    <lineage>
        <taxon>Bacteria</taxon>
        <taxon>Pseudomonadati</taxon>
        <taxon>Bacteroidota</taxon>
        <taxon>Cytophagia</taxon>
        <taxon>Cytophagales</taxon>
        <taxon>Hymenobacteraceae</taxon>
        <taxon>Hymenobacter</taxon>
    </lineage>
</organism>
<proteinExistence type="predicted"/>
<accession>A0A1I5UWT5</accession>